<dbReference type="Proteomes" id="UP001283361">
    <property type="component" value="Unassembled WGS sequence"/>
</dbReference>
<evidence type="ECO:0000313" key="6">
    <source>
        <dbReference type="EMBL" id="KAK3743044.1"/>
    </source>
</evidence>
<sequence>MWTECYLTPASGGSKLTNLKRIDSQQGMSSLSPCSTHTQPESEERRCGMAWIKDKHFFLCGLIFMLGVCLSHAQDGYLLTVPRVLRHGTSFQYCLTMYGDVASEKQAALNFIDSETGKIIATDDHLYTTGQQSCRDFSVPPPGEYRLLVTNSTAILHDAVKVTVLDSKIITLVQTDKPMYKPGQKVKFRVMTLLSDMKARTGQIKSIYVNDPNNFRVKQYLNVDTQGIATLDFQLGSEAKLGVWTIEVNVDESDAEKGDEESLGQFTVMEYVLPRFEVEIEPPPFILASDETISGKVCGKYTYGKPVTGFLHLDVCWTSQFAPEGGPCHSQVIELEGCYNFTVKTSDIRHVSYYTSQLEIRAKITEAGTGNVVSKNHTGPEQTMTPLDIQIDDYTNSFFKPGLPYYGRVTVTQPDGRPAAGEVIRVTAQDYDKSLRYIRNFTTNDAGQLVFALCEGFTANTTNIYISAVSMKFEEKVEPGPVFGPPQASRTMYQPMASRQVRQWFSPSLSYVQLPRPEFPHTCGQRLTLNVPYTTRKDTHTAFQYQVMARGRVVKTGQMSHEEGVFLYHWYSGMLISGDGTGSGSEDRSDESREGSLLVSLV</sequence>
<dbReference type="Pfam" id="PF01835">
    <property type="entry name" value="MG2"/>
    <property type="match status" value="1"/>
</dbReference>
<evidence type="ECO:0000259" key="5">
    <source>
        <dbReference type="Pfam" id="PF17791"/>
    </source>
</evidence>
<evidence type="ECO:0000256" key="2">
    <source>
        <dbReference type="ARBA" id="ARBA00023180"/>
    </source>
</evidence>
<dbReference type="Gene3D" id="2.60.40.1940">
    <property type="match status" value="1"/>
</dbReference>
<reference evidence="6" key="1">
    <citation type="journal article" date="2023" name="G3 (Bethesda)">
        <title>A reference genome for the long-term kleptoplast-retaining sea slug Elysia crispata morphotype clarki.</title>
        <authorList>
            <person name="Eastman K.E."/>
            <person name="Pendleton A.L."/>
            <person name="Shaikh M.A."/>
            <person name="Suttiyut T."/>
            <person name="Ogas R."/>
            <person name="Tomko P."/>
            <person name="Gavelis G."/>
            <person name="Widhalm J.R."/>
            <person name="Wisecaver J.H."/>
        </authorList>
    </citation>
    <scope>NUCLEOTIDE SEQUENCE</scope>
    <source>
        <strain evidence="6">ECLA1</strain>
    </source>
</reference>
<dbReference type="EMBL" id="JAWDGP010006323">
    <property type="protein sequence ID" value="KAK3743044.1"/>
    <property type="molecule type" value="Genomic_DNA"/>
</dbReference>
<dbReference type="InterPro" id="IPR002890">
    <property type="entry name" value="MG2"/>
</dbReference>
<dbReference type="Gene3D" id="2.60.40.1930">
    <property type="match status" value="2"/>
</dbReference>
<dbReference type="InterPro" id="IPR013783">
    <property type="entry name" value="Ig-like_fold"/>
</dbReference>
<organism evidence="6 7">
    <name type="scientific">Elysia crispata</name>
    <name type="common">lettuce slug</name>
    <dbReference type="NCBI Taxonomy" id="231223"/>
    <lineage>
        <taxon>Eukaryota</taxon>
        <taxon>Metazoa</taxon>
        <taxon>Spiralia</taxon>
        <taxon>Lophotrochozoa</taxon>
        <taxon>Mollusca</taxon>
        <taxon>Gastropoda</taxon>
        <taxon>Heterobranchia</taxon>
        <taxon>Euthyneura</taxon>
        <taxon>Panpulmonata</taxon>
        <taxon>Sacoglossa</taxon>
        <taxon>Placobranchoidea</taxon>
        <taxon>Plakobranchidae</taxon>
        <taxon>Elysia</taxon>
    </lineage>
</organism>
<feature type="domain" description="Macroglobulin" evidence="3">
    <location>
        <begin position="172"/>
        <end position="268"/>
    </location>
</feature>
<dbReference type="GO" id="GO:0004866">
    <property type="term" value="F:endopeptidase inhibitor activity"/>
    <property type="evidence" value="ECO:0007669"/>
    <property type="project" value="InterPro"/>
</dbReference>
<dbReference type="PANTHER" id="PTHR11412">
    <property type="entry name" value="MACROGLOBULIN / COMPLEMENT"/>
    <property type="match status" value="1"/>
</dbReference>
<comment type="caution">
    <text evidence="6">The sequence shown here is derived from an EMBL/GenBank/DDBJ whole genome shotgun (WGS) entry which is preliminary data.</text>
</comment>
<feature type="domain" description="Macroglobulin" evidence="5">
    <location>
        <begin position="270"/>
        <end position="348"/>
    </location>
</feature>
<proteinExistence type="predicted"/>
<evidence type="ECO:0000259" key="3">
    <source>
        <dbReference type="Pfam" id="PF01835"/>
    </source>
</evidence>
<evidence type="ECO:0000259" key="4">
    <source>
        <dbReference type="Pfam" id="PF17789"/>
    </source>
</evidence>
<dbReference type="Gene3D" id="2.60.40.10">
    <property type="entry name" value="Immunoglobulins"/>
    <property type="match status" value="1"/>
</dbReference>
<dbReference type="FunFam" id="2.60.40.1930:FF:000001">
    <property type="entry name" value="CD109 isoform 3"/>
    <property type="match status" value="1"/>
</dbReference>
<name>A0AAE0YEA9_9GAST</name>
<keyword evidence="7" id="KW-1185">Reference proteome</keyword>
<feature type="domain" description="Macroglobulin" evidence="4">
    <location>
        <begin position="395"/>
        <end position="453"/>
    </location>
</feature>
<keyword evidence="1" id="KW-0732">Signal</keyword>
<dbReference type="InterPro" id="IPR050473">
    <property type="entry name" value="A2M/Complement_sys"/>
</dbReference>
<gene>
    <name evidence="6" type="ORF">RRG08_063910</name>
</gene>
<dbReference type="InterPro" id="IPR041555">
    <property type="entry name" value="MG3"/>
</dbReference>
<keyword evidence="2" id="KW-0325">Glycoprotein</keyword>
<dbReference type="Pfam" id="PF17791">
    <property type="entry name" value="MG3"/>
    <property type="match status" value="1"/>
</dbReference>
<dbReference type="PANTHER" id="PTHR11412:SF171">
    <property type="entry name" value="PREGNANCY ZONE PROTEIN-LIKE PROTEIN"/>
    <property type="match status" value="1"/>
</dbReference>
<protein>
    <submittedName>
        <fullName evidence="6">Uncharacterized protein</fullName>
    </submittedName>
</protein>
<accession>A0AAE0YEA9</accession>
<dbReference type="InterPro" id="IPR040839">
    <property type="entry name" value="MG4"/>
</dbReference>
<evidence type="ECO:0000256" key="1">
    <source>
        <dbReference type="ARBA" id="ARBA00022729"/>
    </source>
</evidence>
<evidence type="ECO:0000313" key="7">
    <source>
        <dbReference type="Proteomes" id="UP001283361"/>
    </source>
</evidence>
<dbReference type="Pfam" id="PF17789">
    <property type="entry name" value="MG4"/>
    <property type="match status" value="1"/>
</dbReference>
<dbReference type="AlphaFoldDB" id="A0AAE0YEA9"/>